<reference evidence="2" key="1">
    <citation type="submission" date="2023-12" db="EMBL/GenBank/DDBJ databases">
        <title>Genome assembly of Anisodus tanguticus.</title>
        <authorList>
            <person name="Wang Y.-J."/>
        </authorList>
    </citation>
    <scope>NUCLEOTIDE SEQUENCE</scope>
    <source>
        <strain evidence="2">KB-2021</strain>
        <tissue evidence="2">Leaf</tissue>
    </source>
</reference>
<accession>A0AAE1RCM1</accession>
<dbReference type="EMBL" id="JAVYJV010000018">
    <property type="protein sequence ID" value="KAK4348077.1"/>
    <property type="molecule type" value="Genomic_DNA"/>
</dbReference>
<proteinExistence type="predicted"/>
<evidence type="ECO:0000256" key="1">
    <source>
        <dbReference type="SAM" id="MobiDB-lite"/>
    </source>
</evidence>
<keyword evidence="3" id="KW-1185">Reference proteome</keyword>
<feature type="region of interest" description="Disordered" evidence="1">
    <location>
        <begin position="149"/>
        <end position="221"/>
    </location>
</feature>
<dbReference type="AlphaFoldDB" id="A0AAE1RCM1"/>
<dbReference type="Proteomes" id="UP001291623">
    <property type="component" value="Unassembled WGS sequence"/>
</dbReference>
<protein>
    <submittedName>
        <fullName evidence="2">Uncharacterized protein</fullName>
    </submittedName>
</protein>
<gene>
    <name evidence="2" type="ORF">RND71_034416</name>
</gene>
<evidence type="ECO:0000313" key="2">
    <source>
        <dbReference type="EMBL" id="KAK4348077.1"/>
    </source>
</evidence>
<evidence type="ECO:0000313" key="3">
    <source>
        <dbReference type="Proteomes" id="UP001291623"/>
    </source>
</evidence>
<organism evidence="2 3">
    <name type="scientific">Anisodus tanguticus</name>
    <dbReference type="NCBI Taxonomy" id="243964"/>
    <lineage>
        <taxon>Eukaryota</taxon>
        <taxon>Viridiplantae</taxon>
        <taxon>Streptophyta</taxon>
        <taxon>Embryophyta</taxon>
        <taxon>Tracheophyta</taxon>
        <taxon>Spermatophyta</taxon>
        <taxon>Magnoliopsida</taxon>
        <taxon>eudicotyledons</taxon>
        <taxon>Gunneridae</taxon>
        <taxon>Pentapetalae</taxon>
        <taxon>asterids</taxon>
        <taxon>lamiids</taxon>
        <taxon>Solanales</taxon>
        <taxon>Solanaceae</taxon>
        <taxon>Solanoideae</taxon>
        <taxon>Hyoscyameae</taxon>
        <taxon>Anisodus</taxon>
    </lineage>
</organism>
<name>A0AAE1RCM1_9SOLA</name>
<sequence>MISVLAFINCQMSSMDAKMVSVEERTRELCLTPIAHHHGITSGVRRDSSPTLSPETFHRMYHPTPPNTTPPITKVKVQNPNVKWEFMMDEIFASYNYSQGKKMKLALTTFEFFFVNYWEYNFDRQKMMGSPITTWDALNKNWRYHYPKPHEKGYRTKTTSQKKKPKEGKPSASCEKPQEDEITVPLERQKIEMSKGVESGNSRVEKEENVWSDVRELPQLN</sequence>
<comment type="caution">
    <text evidence="2">The sequence shown here is derived from an EMBL/GenBank/DDBJ whole genome shotgun (WGS) entry which is preliminary data.</text>
</comment>
<feature type="compositionally biased region" description="Basic and acidic residues" evidence="1">
    <location>
        <begin position="203"/>
        <end position="221"/>
    </location>
</feature>